<dbReference type="Proteomes" id="UP000694845">
    <property type="component" value="Unplaced"/>
</dbReference>
<dbReference type="AlphaFoldDB" id="A0A8B7ZAP9"/>
<feature type="transmembrane region" description="Helical" evidence="1">
    <location>
        <begin position="209"/>
        <end position="232"/>
    </location>
</feature>
<gene>
    <name evidence="3" type="primary">LOC110984429</name>
</gene>
<protein>
    <submittedName>
        <fullName evidence="3">Uncharacterized protein LOC110984429</fullName>
    </submittedName>
</protein>
<dbReference type="KEGG" id="aplc:110984429"/>
<accession>A0A8B7ZAP9</accession>
<proteinExistence type="predicted"/>
<keyword evidence="1" id="KW-0812">Transmembrane</keyword>
<dbReference type="GeneID" id="110984429"/>
<sequence>MENGAVPVPTLVPRIQKIVLPVMLALILPNYMYGHAVTSINIIIWQDNPQDCNGGAGCPDGQFCNDGCRDCSICPSLTSNLVRKGGELRVVGTCAQQGLCPNVCYPSNLQSGTEADQSLCAHLQPSPVCQLRSCDNGGILSEEACQCECFAPWNGTTCSDCGLSCLNGGTLDKISCQCSCANDWTGSNCSVPKADISPSITDVPGNESFPVYASIIISIAGAFFAFVIWCIVKRIGCLKSRSSSWADSEAPLLPGMDVTDVTSQSISVKAVNPCTKFQGKQMKFSCRREERDGSQDAVQWSDAMTWQANCTLWQKFERLPPGTAYVISLHQQASTQVAVKSVKATTRHLLSLEVQGSSATLKGLQEFGCNTVEVCPCLNLRGLGKWIRLEQGQNELVLSDIPPGFEYTVKAGLVDYQLLSDHQTFKCIAENKVVITEDVESQTSSCKTFMEAARDLDLRRSLQVELNSSGKRYLPEIVAKAFKLEGDDYLCVKDAREDHIEKLCDILSSKESHTHVTIHSVIDCLKQHTYKPDAEDFIVKLVGYTWDHYKCSVCTRLLHQSNSMCCKTCNSSDSRQQFGAV</sequence>
<evidence type="ECO:0000256" key="1">
    <source>
        <dbReference type="SAM" id="Phobius"/>
    </source>
</evidence>
<evidence type="ECO:0000313" key="2">
    <source>
        <dbReference type="Proteomes" id="UP000694845"/>
    </source>
</evidence>
<dbReference type="OMA" id="SKESHTH"/>
<reference evidence="3" key="1">
    <citation type="submission" date="2025-08" db="UniProtKB">
        <authorList>
            <consortium name="RefSeq"/>
        </authorList>
    </citation>
    <scope>IDENTIFICATION</scope>
</reference>
<dbReference type="RefSeq" id="XP_022100321.1">
    <property type="nucleotide sequence ID" value="XM_022244629.1"/>
</dbReference>
<organism evidence="2 3">
    <name type="scientific">Acanthaster planci</name>
    <name type="common">Crown-of-thorns starfish</name>
    <dbReference type="NCBI Taxonomy" id="133434"/>
    <lineage>
        <taxon>Eukaryota</taxon>
        <taxon>Metazoa</taxon>
        <taxon>Echinodermata</taxon>
        <taxon>Eleutherozoa</taxon>
        <taxon>Asterozoa</taxon>
        <taxon>Asteroidea</taxon>
        <taxon>Valvatacea</taxon>
        <taxon>Valvatida</taxon>
        <taxon>Acanthasteridae</taxon>
        <taxon>Acanthaster</taxon>
    </lineage>
</organism>
<evidence type="ECO:0000313" key="3">
    <source>
        <dbReference type="RefSeq" id="XP_022100321.1"/>
    </source>
</evidence>
<keyword evidence="2" id="KW-1185">Reference proteome</keyword>
<keyword evidence="1" id="KW-1133">Transmembrane helix</keyword>
<name>A0A8B7ZAP9_ACAPL</name>
<keyword evidence="1" id="KW-0472">Membrane</keyword>
<dbReference type="OrthoDB" id="6040087at2759"/>